<sequence>MSPAPGSPAAATAARWPLRRYSQPIDTLTVVEQKEEGDGRGDEEKRKEEEEEEELLSALAGSGINTVTVVEQKEEGGGRGDEEKRKEEEEEELLAALAGSGINTVTVEEEKKKKKKEEEDEEDDDDDDVMVVEMKEEKGEDGDDVMVVEMKEEKGDGGGGDNDVTALEEEEEEGGKGEEDYKEEDDEGDGDEEEEEEEETPGDTVTVVEIEEEEDDNGGGEEEETPPVLVEMVETYPTATDIWLIDTSIMPERPTPPQLIETNLRHKLPEFFKTSSIVRDRHKPPDLIDTKRNRHKPPELIETSIVQPPEQKVPELIDTSITFDSPQPPELIETSTVQSTVQKPPELIETSTMQSPVQKVPELIDTSIKLDEPKVPELIETKIVQSAEQKPPEFFTERDRTTSPKMIETSIVQEKFKPPELIDTSIKLDRPKPPELIETSILQSPVQKPPELIKTTTVQSPVQKPPELIETNIIQPPVQKVPELIKIVGDRPMSPKVIETSIVQKSSKPPELINTSTKPPELIETSTVQSPVQKPSELINIVRGRPMSSRMIGTSIEQETPKPLELIESSIVQSPVQKPPKLINIVSGKPLFPKMIGTSNVQETPKPPELIKTSIMPPTNVQLVQEVTWPPPPPQVIVSQVEIERPTLMLREMYFLQPVDHFTFTSNNRTFLQRYLFTDQFGDSGNGPIFFYTGNEGDIWNFANNSGFIIEQAAEQNALVVFAEHRYYGKSLPFGTKSFEKSNIVFLSVEQALADFVVLLTKLKTVLDAEDSPVIAFGGSYGGMLSAYMRMKYPNIVLGALASSAPIFSTAGIGSSAQFFRDVTKEFERCNSDCPQQIREAFQALEALGQQEEWNEITNKMHLCEAVMSLKDIERLYGWARNGFTVIAMYNYPYQMNTPRSLPENPVNIVCRIIELIPDPIEALRAGLEIYYNISGDLRCFDIYTQFMPCADPTGCALGSEGQAWDFQACTEINLLYESNGLTDMFPAMPFTETMREEYCHRKWGVRPSQDWLKLQYWGNDLTTASNIIFSNGILDPWANGGVLKNVSSSVIALIIDGAAHHLDLRGSHPRDPAAVTLARKVESLIIKTWVKKHQLYITHVYSKRVIT</sequence>
<evidence type="ECO:0000313" key="8">
    <source>
        <dbReference type="Proteomes" id="UP000314986"/>
    </source>
</evidence>
<evidence type="ECO:0000256" key="5">
    <source>
        <dbReference type="ARBA" id="ARBA00023180"/>
    </source>
</evidence>
<feature type="region of interest" description="Disordered" evidence="6">
    <location>
        <begin position="1"/>
        <end position="225"/>
    </location>
</feature>
<feature type="compositionally biased region" description="Acidic residues" evidence="6">
    <location>
        <begin position="118"/>
        <end position="130"/>
    </location>
</feature>
<keyword evidence="5" id="KW-0325">Glycoprotein</keyword>
<dbReference type="Gene3D" id="3.40.50.1820">
    <property type="entry name" value="alpha/beta hydrolase"/>
    <property type="match status" value="1"/>
</dbReference>
<feature type="compositionally biased region" description="Low complexity" evidence="6">
    <location>
        <begin position="1"/>
        <end position="16"/>
    </location>
</feature>
<dbReference type="GeneTree" id="ENSGT00940000159838"/>
<dbReference type="PANTHER" id="PTHR11010:SF107">
    <property type="entry name" value="DIPEPTIDYL PEPTIDASE 2"/>
    <property type="match status" value="1"/>
</dbReference>
<keyword evidence="3" id="KW-0732">Signal</keyword>
<dbReference type="Pfam" id="PF05577">
    <property type="entry name" value="Peptidase_S28"/>
    <property type="match status" value="1"/>
</dbReference>
<dbReference type="SUPFAM" id="SSF53474">
    <property type="entry name" value="alpha/beta-Hydrolases"/>
    <property type="match status" value="1"/>
</dbReference>
<feature type="compositionally biased region" description="Basic and acidic residues" evidence="6">
    <location>
        <begin position="71"/>
        <end position="87"/>
    </location>
</feature>
<evidence type="ECO:0000256" key="3">
    <source>
        <dbReference type="ARBA" id="ARBA00022729"/>
    </source>
</evidence>
<accession>A0A4W3IGN2</accession>
<proteinExistence type="inferred from homology"/>
<evidence type="ECO:0000256" key="4">
    <source>
        <dbReference type="ARBA" id="ARBA00022801"/>
    </source>
</evidence>
<evidence type="ECO:0000256" key="1">
    <source>
        <dbReference type="ARBA" id="ARBA00011079"/>
    </source>
</evidence>
<comment type="similarity">
    <text evidence="1">Belongs to the peptidase S28 family.</text>
</comment>
<gene>
    <name evidence="7" type="primary">LOC103180401</name>
</gene>
<dbReference type="GO" id="GO:0031982">
    <property type="term" value="C:vesicle"/>
    <property type="evidence" value="ECO:0007669"/>
    <property type="project" value="TreeGrafter"/>
</dbReference>
<reference evidence="8" key="1">
    <citation type="journal article" date="2006" name="Science">
        <title>Ancient noncoding elements conserved in the human genome.</title>
        <authorList>
            <person name="Venkatesh B."/>
            <person name="Kirkness E.F."/>
            <person name="Loh Y.H."/>
            <person name="Halpern A.L."/>
            <person name="Lee A.P."/>
            <person name="Johnson J."/>
            <person name="Dandona N."/>
            <person name="Viswanathan L.D."/>
            <person name="Tay A."/>
            <person name="Venter J.C."/>
            <person name="Strausberg R.L."/>
            <person name="Brenner S."/>
        </authorList>
    </citation>
    <scope>NUCLEOTIDE SEQUENCE [LARGE SCALE GENOMIC DNA]</scope>
</reference>
<keyword evidence="2" id="KW-0645">Protease</keyword>
<dbReference type="InterPro" id="IPR008758">
    <property type="entry name" value="Peptidase_S28"/>
</dbReference>
<reference evidence="7" key="4">
    <citation type="submission" date="2025-08" db="UniProtKB">
        <authorList>
            <consortium name="Ensembl"/>
        </authorList>
    </citation>
    <scope>IDENTIFICATION</scope>
</reference>
<dbReference type="InterPro" id="IPR042269">
    <property type="entry name" value="Ser_carbopepase_S28_SKS"/>
</dbReference>
<keyword evidence="4" id="KW-0378">Hydrolase</keyword>
<dbReference type="AlphaFoldDB" id="A0A4W3IGN2"/>
<evidence type="ECO:0000256" key="2">
    <source>
        <dbReference type="ARBA" id="ARBA00022670"/>
    </source>
</evidence>
<evidence type="ECO:0000256" key="6">
    <source>
        <dbReference type="SAM" id="MobiDB-lite"/>
    </source>
</evidence>
<reference evidence="8" key="3">
    <citation type="journal article" date="2014" name="Nature">
        <title>Elephant shark genome provides unique insights into gnathostome evolution.</title>
        <authorList>
            <consortium name="International Elephant Shark Genome Sequencing Consortium"/>
            <person name="Venkatesh B."/>
            <person name="Lee A.P."/>
            <person name="Ravi V."/>
            <person name="Maurya A.K."/>
            <person name="Lian M.M."/>
            <person name="Swann J.B."/>
            <person name="Ohta Y."/>
            <person name="Flajnik M.F."/>
            <person name="Sutoh Y."/>
            <person name="Kasahara M."/>
            <person name="Hoon S."/>
            <person name="Gangu V."/>
            <person name="Roy S.W."/>
            <person name="Irimia M."/>
            <person name="Korzh V."/>
            <person name="Kondrychyn I."/>
            <person name="Lim Z.W."/>
            <person name="Tay B.H."/>
            <person name="Tohari S."/>
            <person name="Kong K.W."/>
            <person name="Ho S."/>
            <person name="Lorente-Galdos B."/>
            <person name="Quilez J."/>
            <person name="Marques-Bonet T."/>
            <person name="Raney B.J."/>
            <person name="Ingham P.W."/>
            <person name="Tay A."/>
            <person name="Hillier L.W."/>
            <person name="Minx P."/>
            <person name="Boehm T."/>
            <person name="Wilson R.K."/>
            <person name="Brenner S."/>
            <person name="Warren W.C."/>
        </authorList>
    </citation>
    <scope>NUCLEOTIDE SEQUENCE [LARGE SCALE GENOMIC DNA]</scope>
</reference>
<dbReference type="Proteomes" id="UP000314986">
    <property type="component" value="Unassembled WGS sequence"/>
</dbReference>
<protein>
    <submittedName>
        <fullName evidence="7">Uncharacterized protein</fullName>
    </submittedName>
</protein>
<name>A0A4W3IGN2_CALMI</name>
<reference evidence="8" key="2">
    <citation type="journal article" date="2007" name="PLoS Biol.">
        <title>Survey sequencing and comparative analysis of the elephant shark (Callorhinchus milii) genome.</title>
        <authorList>
            <person name="Venkatesh B."/>
            <person name="Kirkness E.F."/>
            <person name="Loh Y.H."/>
            <person name="Halpern A.L."/>
            <person name="Lee A.P."/>
            <person name="Johnson J."/>
            <person name="Dandona N."/>
            <person name="Viswanathan L.D."/>
            <person name="Tay A."/>
            <person name="Venter J.C."/>
            <person name="Strausberg R.L."/>
            <person name="Brenner S."/>
        </authorList>
    </citation>
    <scope>NUCLEOTIDE SEQUENCE [LARGE SCALE GENOMIC DNA]</scope>
</reference>
<dbReference type="GO" id="GO:0008239">
    <property type="term" value="F:dipeptidyl-peptidase activity"/>
    <property type="evidence" value="ECO:0007669"/>
    <property type="project" value="TreeGrafter"/>
</dbReference>
<organism evidence="7 8">
    <name type="scientific">Callorhinchus milii</name>
    <name type="common">Ghost shark</name>
    <dbReference type="NCBI Taxonomy" id="7868"/>
    <lineage>
        <taxon>Eukaryota</taxon>
        <taxon>Metazoa</taxon>
        <taxon>Chordata</taxon>
        <taxon>Craniata</taxon>
        <taxon>Vertebrata</taxon>
        <taxon>Chondrichthyes</taxon>
        <taxon>Holocephali</taxon>
        <taxon>Chimaeriformes</taxon>
        <taxon>Callorhinchidae</taxon>
        <taxon>Callorhinchus</taxon>
    </lineage>
</organism>
<dbReference type="PANTHER" id="PTHR11010">
    <property type="entry name" value="PROTEASE S28 PRO-X CARBOXYPEPTIDASE-RELATED"/>
    <property type="match status" value="1"/>
</dbReference>
<dbReference type="Ensembl" id="ENSCMIT00000020421.1">
    <property type="protein sequence ID" value="ENSCMIP00000020049.1"/>
    <property type="gene ID" value="ENSCMIG00000009284.1"/>
</dbReference>
<dbReference type="FunFam" id="3.40.50.1820:FF:000484">
    <property type="entry name" value="Dipeptidyl peptidase 2"/>
    <property type="match status" value="1"/>
</dbReference>
<feature type="compositionally biased region" description="Acidic residues" evidence="6">
    <location>
        <begin position="180"/>
        <end position="201"/>
    </location>
</feature>
<dbReference type="GO" id="GO:0006508">
    <property type="term" value="P:proteolysis"/>
    <property type="evidence" value="ECO:0007669"/>
    <property type="project" value="UniProtKB-KW"/>
</dbReference>
<feature type="compositionally biased region" description="Basic and acidic residues" evidence="6">
    <location>
        <begin position="32"/>
        <end position="48"/>
    </location>
</feature>
<dbReference type="Gene3D" id="1.20.120.980">
    <property type="entry name" value="Serine carboxypeptidase S28, SKS domain"/>
    <property type="match status" value="1"/>
</dbReference>
<feature type="compositionally biased region" description="Acidic residues" evidence="6">
    <location>
        <begin position="209"/>
        <end position="225"/>
    </location>
</feature>
<evidence type="ECO:0000313" key="7">
    <source>
        <dbReference type="Ensembl" id="ENSCMIP00000020049.1"/>
    </source>
</evidence>
<dbReference type="STRING" id="7868.ENSCMIP00000020049"/>
<keyword evidence="8" id="KW-1185">Reference proteome</keyword>
<dbReference type="GO" id="GO:0070008">
    <property type="term" value="F:serine-type exopeptidase activity"/>
    <property type="evidence" value="ECO:0007669"/>
    <property type="project" value="InterPro"/>
</dbReference>
<dbReference type="InParanoid" id="A0A4W3IGN2"/>
<dbReference type="InterPro" id="IPR029058">
    <property type="entry name" value="AB_hydrolase_fold"/>
</dbReference>
<reference evidence="7" key="5">
    <citation type="submission" date="2025-09" db="UniProtKB">
        <authorList>
            <consortium name="Ensembl"/>
        </authorList>
    </citation>
    <scope>IDENTIFICATION</scope>
</reference>